<evidence type="ECO:0008006" key="2">
    <source>
        <dbReference type="Google" id="ProtNLM"/>
    </source>
</evidence>
<evidence type="ECO:0000313" key="1">
    <source>
        <dbReference type="EMBL" id="GEU75410.1"/>
    </source>
</evidence>
<reference evidence="1" key="1">
    <citation type="journal article" date="2019" name="Sci. Rep.">
        <title>Draft genome of Tanacetum cinerariifolium, the natural source of mosquito coil.</title>
        <authorList>
            <person name="Yamashiro T."/>
            <person name="Shiraishi A."/>
            <person name="Satake H."/>
            <person name="Nakayama K."/>
        </authorList>
    </citation>
    <scope>NUCLEOTIDE SEQUENCE</scope>
</reference>
<comment type="caution">
    <text evidence="1">The sequence shown here is derived from an EMBL/GenBank/DDBJ whole genome shotgun (WGS) entry which is preliminary data.</text>
</comment>
<protein>
    <recommendedName>
        <fullName evidence="2">Reverse transcriptase domain-containing protein</fullName>
    </recommendedName>
</protein>
<name>A0A6L2MNV9_TANCI</name>
<sequence>MGDEYLSTIPETESDEVIKSSVKNFVPIPSESEEFSGELAHIDFVPPRINKADFDPEEEIRCNAPLRKEDEFDFKVIDTRGAENYAADNCNALLRKEDVMS</sequence>
<proteinExistence type="predicted"/>
<organism evidence="1">
    <name type="scientific">Tanacetum cinerariifolium</name>
    <name type="common">Dalmatian daisy</name>
    <name type="synonym">Chrysanthemum cinerariifolium</name>
    <dbReference type="NCBI Taxonomy" id="118510"/>
    <lineage>
        <taxon>Eukaryota</taxon>
        <taxon>Viridiplantae</taxon>
        <taxon>Streptophyta</taxon>
        <taxon>Embryophyta</taxon>
        <taxon>Tracheophyta</taxon>
        <taxon>Spermatophyta</taxon>
        <taxon>Magnoliopsida</taxon>
        <taxon>eudicotyledons</taxon>
        <taxon>Gunneridae</taxon>
        <taxon>Pentapetalae</taxon>
        <taxon>asterids</taxon>
        <taxon>campanulids</taxon>
        <taxon>Asterales</taxon>
        <taxon>Asteraceae</taxon>
        <taxon>Asteroideae</taxon>
        <taxon>Anthemideae</taxon>
        <taxon>Anthemidinae</taxon>
        <taxon>Tanacetum</taxon>
    </lineage>
</organism>
<dbReference type="EMBL" id="BKCJ010007077">
    <property type="protein sequence ID" value="GEU75410.1"/>
    <property type="molecule type" value="Genomic_DNA"/>
</dbReference>
<gene>
    <name evidence="1" type="ORF">Tci_047388</name>
</gene>
<dbReference type="AlphaFoldDB" id="A0A6L2MNV9"/>
<accession>A0A6L2MNV9</accession>